<gene>
    <name evidence="2" type="ORF">Vretifemale_20295</name>
</gene>
<feature type="region of interest" description="Disordered" evidence="1">
    <location>
        <begin position="79"/>
        <end position="112"/>
    </location>
</feature>
<dbReference type="EMBL" id="BNCP01000083">
    <property type="protein sequence ID" value="GIL92823.1"/>
    <property type="molecule type" value="Genomic_DNA"/>
</dbReference>
<dbReference type="AlphaFoldDB" id="A0A8J4CZI9"/>
<feature type="compositionally biased region" description="Polar residues" evidence="1">
    <location>
        <begin position="79"/>
        <end position="91"/>
    </location>
</feature>
<keyword evidence="3" id="KW-1185">Reference proteome</keyword>
<proteinExistence type="predicted"/>
<evidence type="ECO:0000313" key="3">
    <source>
        <dbReference type="Proteomes" id="UP000747110"/>
    </source>
</evidence>
<organism evidence="2 3">
    <name type="scientific">Volvox reticuliferus</name>
    <dbReference type="NCBI Taxonomy" id="1737510"/>
    <lineage>
        <taxon>Eukaryota</taxon>
        <taxon>Viridiplantae</taxon>
        <taxon>Chlorophyta</taxon>
        <taxon>core chlorophytes</taxon>
        <taxon>Chlorophyceae</taxon>
        <taxon>CS clade</taxon>
        <taxon>Chlamydomonadales</taxon>
        <taxon>Volvocaceae</taxon>
        <taxon>Volvox</taxon>
    </lineage>
</organism>
<accession>A0A8J4CZI9</accession>
<sequence>MVLVATPPPPNHLLSTTQSLIRRYSTGHCIISSRTNRINSAAFAASSQDLALHRALTDVAASAWESSSTRDIAAASFSTGASRSNKITSPSRPRIRSVAPTEPPSCTTEGAPWWQTDRQTDIDKRLEGWKFSRVCRYTAASSAGPMKLSRMTLDGAAARRRAFKPCRYRSRAHAAGFRS</sequence>
<reference evidence="2" key="1">
    <citation type="journal article" date="2021" name="Proc. Natl. Acad. Sci. U.S.A.">
        <title>Three genomes in the algal genus Volvox reveal the fate of a haploid sex-determining region after a transition to homothallism.</title>
        <authorList>
            <person name="Yamamoto K."/>
            <person name="Hamaji T."/>
            <person name="Kawai-Toyooka H."/>
            <person name="Matsuzaki R."/>
            <person name="Takahashi F."/>
            <person name="Nishimura Y."/>
            <person name="Kawachi M."/>
            <person name="Noguchi H."/>
            <person name="Minakuchi Y."/>
            <person name="Umen J.G."/>
            <person name="Toyoda A."/>
            <person name="Nozaki H."/>
        </authorList>
    </citation>
    <scope>NUCLEOTIDE SEQUENCE</scope>
    <source>
        <strain evidence="2">NIES-3786</strain>
    </source>
</reference>
<protein>
    <submittedName>
        <fullName evidence="2">Uncharacterized protein</fullName>
    </submittedName>
</protein>
<name>A0A8J4CZI9_9CHLO</name>
<evidence type="ECO:0000313" key="2">
    <source>
        <dbReference type="EMBL" id="GIL92823.1"/>
    </source>
</evidence>
<evidence type="ECO:0000256" key="1">
    <source>
        <dbReference type="SAM" id="MobiDB-lite"/>
    </source>
</evidence>
<dbReference type="Proteomes" id="UP000747110">
    <property type="component" value="Unassembled WGS sequence"/>
</dbReference>
<comment type="caution">
    <text evidence="2">The sequence shown here is derived from an EMBL/GenBank/DDBJ whole genome shotgun (WGS) entry which is preliminary data.</text>
</comment>